<comment type="caution">
    <text evidence="3">The sequence shown here is derived from an EMBL/GenBank/DDBJ whole genome shotgun (WGS) entry which is preliminary data.</text>
</comment>
<dbReference type="InterPro" id="IPR029756">
    <property type="entry name" value="MTH1187/YkoF-like"/>
</dbReference>
<evidence type="ECO:0000313" key="3">
    <source>
        <dbReference type="EMBL" id="MFC4543610.1"/>
    </source>
</evidence>
<evidence type="ECO:0000313" key="4">
    <source>
        <dbReference type="Proteomes" id="UP001595898"/>
    </source>
</evidence>
<feature type="region of interest" description="Disordered" evidence="1">
    <location>
        <begin position="50"/>
        <end position="75"/>
    </location>
</feature>
<gene>
    <name evidence="3" type="ORF">ACFO5R_16920</name>
</gene>
<protein>
    <submittedName>
        <fullName evidence="3">Thiamine-binding protein</fullName>
    </submittedName>
</protein>
<dbReference type="Gene3D" id="3.30.70.930">
    <property type="match status" value="1"/>
</dbReference>
<dbReference type="RefSeq" id="WP_250138615.1">
    <property type="nucleotide sequence ID" value="NZ_JALIQP010000001.1"/>
</dbReference>
<dbReference type="Pfam" id="PF01910">
    <property type="entry name" value="Thiamine_BP"/>
    <property type="match status" value="1"/>
</dbReference>
<sequence>MTAIGELNVVPVRDGSMAEEIAKAIDALEAFDVADEINPMGTILEADDKRTVSQRAGEKVTAVERHLGRDARRRE</sequence>
<reference evidence="3 4" key="1">
    <citation type="journal article" date="2019" name="Int. J. Syst. Evol. Microbiol.">
        <title>The Global Catalogue of Microorganisms (GCM) 10K type strain sequencing project: providing services to taxonomists for standard genome sequencing and annotation.</title>
        <authorList>
            <consortium name="The Broad Institute Genomics Platform"/>
            <consortium name="The Broad Institute Genome Sequencing Center for Infectious Disease"/>
            <person name="Wu L."/>
            <person name="Ma J."/>
        </authorList>
    </citation>
    <scope>NUCLEOTIDE SEQUENCE [LARGE SCALE GENOMIC DNA]</scope>
    <source>
        <strain evidence="3 4">WLHS5</strain>
    </source>
</reference>
<feature type="domain" description="Thiamine-binding protein" evidence="2">
    <location>
        <begin position="6"/>
        <end position="54"/>
    </location>
</feature>
<dbReference type="InterPro" id="IPR002767">
    <property type="entry name" value="Thiamine_BP"/>
</dbReference>
<organism evidence="3 4">
    <name type="scientific">Halosolutus amylolyticus</name>
    <dbReference type="NCBI Taxonomy" id="2932267"/>
    <lineage>
        <taxon>Archaea</taxon>
        <taxon>Methanobacteriati</taxon>
        <taxon>Methanobacteriota</taxon>
        <taxon>Stenosarchaea group</taxon>
        <taxon>Halobacteria</taxon>
        <taxon>Halobacteriales</taxon>
        <taxon>Natrialbaceae</taxon>
        <taxon>Halosolutus</taxon>
    </lineage>
</organism>
<dbReference type="EMBL" id="JBHSFA010000009">
    <property type="protein sequence ID" value="MFC4543610.1"/>
    <property type="molecule type" value="Genomic_DNA"/>
</dbReference>
<evidence type="ECO:0000256" key="1">
    <source>
        <dbReference type="SAM" id="MobiDB-lite"/>
    </source>
</evidence>
<keyword evidence="4" id="KW-1185">Reference proteome</keyword>
<dbReference type="Proteomes" id="UP001595898">
    <property type="component" value="Unassembled WGS sequence"/>
</dbReference>
<dbReference type="SUPFAM" id="SSF89957">
    <property type="entry name" value="MTH1187/YkoF-like"/>
    <property type="match status" value="1"/>
</dbReference>
<evidence type="ECO:0000259" key="2">
    <source>
        <dbReference type="Pfam" id="PF01910"/>
    </source>
</evidence>
<dbReference type="AlphaFoldDB" id="A0ABD5PSR4"/>
<proteinExistence type="predicted"/>
<accession>A0ABD5PSR4</accession>
<name>A0ABD5PSR4_9EURY</name>